<dbReference type="GO" id="GO:0016491">
    <property type="term" value="F:oxidoreductase activity"/>
    <property type="evidence" value="ECO:0007669"/>
    <property type="project" value="InterPro"/>
</dbReference>
<reference evidence="3" key="1">
    <citation type="submission" date="2016-10" db="EMBL/GenBank/DDBJ databases">
        <authorList>
            <person name="Varghese N."/>
            <person name="Submissions S."/>
        </authorList>
    </citation>
    <scope>NUCLEOTIDE SEQUENCE [LARGE SCALE GENOMIC DNA]</scope>
    <source>
        <strain evidence="3">CGMCC 4.2126</strain>
    </source>
</reference>
<dbReference type="AlphaFoldDB" id="A0A1I4BDV5"/>
<evidence type="ECO:0000313" key="3">
    <source>
        <dbReference type="Proteomes" id="UP000199111"/>
    </source>
</evidence>
<dbReference type="PANTHER" id="PTHR13887">
    <property type="entry name" value="GLUTATHIONE S-TRANSFERASE KAPPA"/>
    <property type="match status" value="1"/>
</dbReference>
<keyword evidence="2" id="KW-0413">Isomerase</keyword>
<evidence type="ECO:0000313" key="2">
    <source>
        <dbReference type="EMBL" id="SFK66703.1"/>
    </source>
</evidence>
<dbReference type="InterPro" id="IPR036249">
    <property type="entry name" value="Thioredoxin-like_sf"/>
</dbReference>
<dbReference type="Gene3D" id="3.40.30.10">
    <property type="entry name" value="Glutaredoxin"/>
    <property type="match status" value="1"/>
</dbReference>
<dbReference type="GO" id="GO:0016853">
    <property type="term" value="F:isomerase activity"/>
    <property type="evidence" value="ECO:0007669"/>
    <property type="project" value="UniProtKB-KW"/>
</dbReference>
<protein>
    <submittedName>
        <fullName evidence="2">Predicted dithiol-disulfide isomerase, DsbA family</fullName>
    </submittedName>
</protein>
<dbReference type="Pfam" id="PF01323">
    <property type="entry name" value="DSBA"/>
    <property type="match status" value="1"/>
</dbReference>
<dbReference type="SUPFAM" id="SSF52833">
    <property type="entry name" value="Thioredoxin-like"/>
    <property type="match status" value="1"/>
</dbReference>
<name>A0A1I4BDV5_9ACTN</name>
<dbReference type="InterPro" id="IPR001853">
    <property type="entry name" value="DSBA-like_thioredoxin_dom"/>
</dbReference>
<dbReference type="RefSeq" id="WP_093890760.1">
    <property type="nucleotide sequence ID" value="NZ_FOQY01000031.1"/>
</dbReference>
<evidence type="ECO:0000259" key="1">
    <source>
        <dbReference type="Pfam" id="PF01323"/>
    </source>
</evidence>
<gene>
    <name evidence="2" type="ORF">SAMN05216275_131104</name>
</gene>
<accession>A0A1I4BDV5</accession>
<dbReference type="Proteomes" id="UP000199111">
    <property type="component" value="Unassembled WGS sequence"/>
</dbReference>
<keyword evidence="3" id="KW-1185">Reference proteome</keyword>
<dbReference type="GeneID" id="96302189"/>
<organism evidence="2 3">
    <name type="scientific">Streptosporangium canum</name>
    <dbReference type="NCBI Taxonomy" id="324952"/>
    <lineage>
        <taxon>Bacteria</taxon>
        <taxon>Bacillati</taxon>
        <taxon>Actinomycetota</taxon>
        <taxon>Actinomycetes</taxon>
        <taxon>Streptosporangiales</taxon>
        <taxon>Streptosporangiaceae</taxon>
        <taxon>Streptosporangium</taxon>
    </lineage>
</organism>
<dbReference type="PANTHER" id="PTHR13887:SF33">
    <property type="entry name" value="ISOMERASE"/>
    <property type="match status" value="1"/>
</dbReference>
<dbReference type="EMBL" id="FOQY01000031">
    <property type="protein sequence ID" value="SFK66703.1"/>
    <property type="molecule type" value="Genomic_DNA"/>
</dbReference>
<feature type="domain" description="DSBA-like thioredoxin" evidence="1">
    <location>
        <begin position="5"/>
        <end position="191"/>
    </location>
</feature>
<sequence length="213" mass="23569">MTVRIKVWSDYVCPFCLLAKQPLAEAAAGHDVAVEWMPFELRPEPTPTLRPEGDYLRGIWSRAVYPMARTMGVAIRLPDVSPQPYTRLAFEGYQFAKEHHLADAYNDRMLRAFFEDGLDIGDLDVLEKLAAGLGLPATAYRAALESGRYAQAHRAALAEAAAHRITAVPTILIEDIRIEGMPSRAALHEAIDRAATRQEEHLAPFPACSIEGC</sequence>
<proteinExistence type="predicted"/>